<organism evidence="1 2">
    <name type="scientific">Neotoma lepida</name>
    <name type="common">Desert woodrat</name>
    <dbReference type="NCBI Taxonomy" id="56216"/>
    <lineage>
        <taxon>Eukaryota</taxon>
        <taxon>Metazoa</taxon>
        <taxon>Chordata</taxon>
        <taxon>Craniata</taxon>
        <taxon>Vertebrata</taxon>
        <taxon>Euteleostomi</taxon>
        <taxon>Mammalia</taxon>
        <taxon>Eutheria</taxon>
        <taxon>Euarchontoglires</taxon>
        <taxon>Glires</taxon>
        <taxon>Rodentia</taxon>
        <taxon>Myomorpha</taxon>
        <taxon>Muroidea</taxon>
        <taxon>Cricetidae</taxon>
        <taxon>Neotominae</taxon>
        <taxon>Neotoma</taxon>
    </lineage>
</organism>
<sequence>MAQRLPPEVDHRLGRYVTVVPVSSIALIKELQDQPFRVILIEGDLTQSYRHLGFNKSVNIKTKLDSGKLPEDSAEELWTKSVLQVFIQFNVNLILVQGNVSEHLTEKCMHSKRLVEHSVVSDASEQLLLFTLLALPFLSLCHRLHISDTLSMDT</sequence>
<keyword evidence="2" id="KW-1185">Reference proteome</keyword>
<accession>A0A1A6HD10</accession>
<proteinExistence type="predicted"/>
<dbReference type="PANTHER" id="PTHR46883:SF1">
    <property type="entry name" value="BARDET-BIEDL SYNDROME 12 PROTEIN"/>
    <property type="match status" value="1"/>
</dbReference>
<comment type="caution">
    <text evidence="1">The sequence shown here is derived from an EMBL/GenBank/DDBJ whole genome shotgun (WGS) entry which is preliminary data.</text>
</comment>
<gene>
    <name evidence="1" type="ORF">A6R68_17389</name>
</gene>
<dbReference type="OrthoDB" id="10037098at2759"/>
<dbReference type="InterPro" id="IPR042984">
    <property type="entry name" value="BBS12"/>
</dbReference>
<name>A0A1A6HD10_NEOLE</name>
<dbReference type="GO" id="GO:0045494">
    <property type="term" value="P:photoreceptor cell maintenance"/>
    <property type="evidence" value="ECO:0007669"/>
    <property type="project" value="TreeGrafter"/>
</dbReference>
<dbReference type="EMBL" id="LZPO01034985">
    <property type="protein sequence ID" value="OBS76161.1"/>
    <property type="molecule type" value="Genomic_DNA"/>
</dbReference>
<reference evidence="1 2" key="1">
    <citation type="submission" date="2016-06" db="EMBL/GenBank/DDBJ databases">
        <title>The Draft Genome Sequence and Annotation of the Desert Woodrat Neotoma lepida.</title>
        <authorList>
            <person name="Campbell M."/>
            <person name="Oakeson K.F."/>
            <person name="Yandell M."/>
            <person name="Halpert J.R."/>
            <person name="Dearing D."/>
        </authorList>
    </citation>
    <scope>NUCLEOTIDE SEQUENCE [LARGE SCALE GENOMIC DNA]</scope>
    <source>
        <strain evidence="1">417</strain>
        <tissue evidence="1">Liver</tissue>
    </source>
</reference>
<dbReference type="Proteomes" id="UP000092124">
    <property type="component" value="Unassembled WGS sequence"/>
</dbReference>
<evidence type="ECO:0000313" key="2">
    <source>
        <dbReference type="Proteomes" id="UP000092124"/>
    </source>
</evidence>
<protein>
    <submittedName>
        <fullName evidence="1">Uncharacterized protein</fullName>
    </submittedName>
</protein>
<dbReference type="PANTHER" id="PTHR46883">
    <property type="entry name" value="BARDET-BIEDL SYNDROME 12 PROTEIN"/>
    <property type="match status" value="1"/>
</dbReference>
<dbReference type="AlphaFoldDB" id="A0A1A6HD10"/>
<dbReference type="STRING" id="56216.A0A1A6HD10"/>
<dbReference type="GO" id="GO:0051131">
    <property type="term" value="P:chaperone-mediated protein complex assembly"/>
    <property type="evidence" value="ECO:0007669"/>
    <property type="project" value="InterPro"/>
</dbReference>
<evidence type="ECO:0000313" key="1">
    <source>
        <dbReference type="EMBL" id="OBS76161.1"/>
    </source>
</evidence>